<dbReference type="Proteomes" id="UP001476798">
    <property type="component" value="Unassembled WGS sequence"/>
</dbReference>
<protein>
    <submittedName>
        <fullName evidence="1">Uncharacterized protein</fullName>
    </submittedName>
</protein>
<organism evidence="1 2">
    <name type="scientific">Goodea atripinnis</name>
    <dbReference type="NCBI Taxonomy" id="208336"/>
    <lineage>
        <taxon>Eukaryota</taxon>
        <taxon>Metazoa</taxon>
        <taxon>Chordata</taxon>
        <taxon>Craniata</taxon>
        <taxon>Vertebrata</taxon>
        <taxon>Euteleostomi</taxon>
        <taxon>Actinopterygii</taxon>
        <taxon>Neopterygii</taxon>
        <taxon>Teleostei</taxon>
        <taxon>Neoteleostei</taxon>
        <taxon>Acanthomorphata</taxon>
        <taxon>Ovalentaria</taxon>
        <taxon>Atherinomorphae</taxon>
        <taxon>Cyprinodontiformes</taxon>
        <taxon>Goodeidae</taxon>
        <taxon>Goodea</taxon>
    </lineage>
</organism>
<feature type="non-terminal residue" evidence="1">
    <location>
        <position position="1"/>
    </location>
</feature>
<sequence length="140" mass="15608">FQMRPTLQGGPQTAARDRTFSTDRGHLIRFEELIVVGGTSFLVSHADSSRRVKLQSLAVFHCFLLELKLVIDNWNVMTIPASVHGISYCLIAAGNSWQLPPGHGFLELLVLSRNSLSSEARHFRAAMQTRRVKLQSFGTS</sequence>
<evidence type="ECO:0000313" key="1">
    <source>
        <dbReference type="EMBL" id="MEQ2176772.1"/>
    </source>
</evidence>
<reference evidence="1 2" key="1">
    <citation type="submission" date="2021-06" db="EMBL/GenBank/DDBJ databases">
        <authorList>
            <person name="Palmer J.M."/>
        </authorList>
    </citation>
    <scope>NUCLEOTIDE SEQUENCE [LARGE SCALE GENOMIC DNA]</scope>
    <source>
        <strain evidence="1 2">GA_2019</strain>
        <tissue evidence="1">Muscle</tissue>
    </source>
</reference>
<proteinExistence type="predicted"/>
<gene>
    <name evidence="1" type="ORF">GOODEAATRI_031502</name>
</gene>
<accession>A0ABV0P2U1</accession>
<name>A0ABV0P2U1_9TELE</name>
<comment type="caution">
    <text evidence="1">The sequence shown here is derived from an EMBL/GenBank/DDBJ whole genome shotgun (WGS) entry which is preliminary data.</text>
</comment>
<dbReference type="EMBL" id="JAHRIO010055368">
    <property type="protein sequence ID" value="MEQ2176772.1"/>
    <property type="molecule type" value="Genomic_DNA"/>
</dbReference>
<evidence type="ECO:0000313" key="2">
    <source>
        <dbReference type="Proteomes" id="UP001476798"/>
    </source>
</evidence>
<keyword evidence="2" id="KW-1185">Reference proteome</keyword>